<feature type="compositionally biased region" description="Basic and acidic residues" evidence="1">
    <location>
        <begin position="28"/>
        <end position="63"/>
    </location>
</feature>
<gene>
    <name evidence="3" type="ORF">A9A59_0418</name>
</gene>
<name>A0A2A9HD32_TEPT2</name>
<accession>A0A2A9HD32</accession>
<protein>
    <submittedName>
        <fullName evidence="3">Uncharacterized protein</fullName>
    </submittedName>
</protein>
<dbReference type="EMBL" id="PDJQ01000001">
    <property type="protein sequence ID" value="PFG73223.1"/>
    <property type="molecule type" value="Genomic_DNA"/>
</dbReference>
<dbReference type="Proteomes" id="UP000223071">
    <property type="component" value="Unassembled WGS sequence"/>
</dbReference>
<dbReference type="RefSeq" id="WP_098502695.1">
    <property type="nucleotide sequence ID" value="NZ_PDJQ01000001.1"/>
</dbReference>
<feature type="region of interest" description="Disordered" evidence="1">
    <location>
        <begin position="28"/>
        <end position="70"/>
    </location>
</feature>
<evidence type="ECO:0000256" key="1">
    <source>
        <dbReference type="SAM" id="MobiDB-lite"/>
    </source>
</evidence>
<reference evidence="3 4" key="1">
    <citation type="submission" date="2017-09" db="EMBL/GenBank/DDBJ databases">
        <title>Sequencing the genomes of two abundant thermophiles in Great Basin hot springs: Thermocrinis jamiesonii and novel Chloroflexi Thermoflexus hugenholtzii.</title>
        <authorList>
            <person name="Hedlund B."/>
        </authorList>
    </citation>
    <scope>NUCLEOTIDE SEQUENCE [LARGE SCALE GENOMIC DNA]</scope>
    <source>
        <strain evidence="3 4">G233</strain>
    </source>
</reference>
<evidence type="ECO:0000313" key="3">
    <source>
        <dbReference type="EMBL" id="PFG73223.1"/>
    </source>
</evidence>
<proteinExistence type="predicted"/>
<comment type="caution">
    <text evidence="3">The sequence shown here is derived from an EMBL/GenBank/DDBJ whole genome shotgun (WGS) entry which is preliminary data.</text>
</comment>
<keyword evidence="2" id="KW-0812">Transmembrane</keyword>
<dbReference type="AlphaFoldDB" id="A0A2A9HD32"/>
<keyword evidence="4" id="KW-1185">Reference proteome</keyword>
<keyword evidence="2" id="KW-1133">Transmembrane helix</keyword>
<feature type="transmembrane region" description="Helical" evidence="2">
    <location>
        <begin position="6"/>
        <end position="26"/>
    </location>
</feature>
<evidence type="ECO:0000256" key="2">
    <source>
        <dbReference type="SAM" id="Phobius"/>
    </source>
</evidence>
<evidence type="ECO:0000313" key="4">
    <source>
        <dbReference type="Proteomes" id="UP000223071"/>
    </source>
</evidence>
<organism evidence="3 4">
    <name type="scientific">Tepidiforma thermophila (strain KCTC 52669 / CGMCC 1.13589 / G233)</name>
    <dbReference type="NCBI Taxonomy" id="2761530"/>
    <lineage>
        <taxon>Bacteria</taxon>
        <taxon>Bacillati</taxon>
        <taxon>Chloroflexota</taxon>
        <taxon>Tepidiformia</taxon>
        <taxon>Tepidiformales</taxon>
        <taxon>Tepidiformaceae</taxon>
        <taxon>Tepidiforma</taxon>
    </lineage>
</organism>
<sequence>MVNPALVSAIAMPLFMAAGALALWLSRGQDDDRGPRWRDDSLDDWYQERERQAEEERRRRQEQDTPAPKP</sequence>
<keyword evidence="2" id="KW-0472">Membrane</keyword>